<dbReference type="InterPro" id="IPR046977">
    <property type="entry name" value="RsmC/RlmG"/>
</dbReference>
<evidence type="ECO:0000313" key="7">
    <source>
        <dbReference type="Proteomes" id="UP000051751"/>
    </source>
</evidence>
<dbReference type="SUPFAM" id="SSF53335">
    <property type="entry name" value="S-adenosyl-L-methionine-dependent methyltransferases"/>
    <property type="match status" value="1"/>
</dbReference>
<keyword evidence="1 4" id="KW-0489">Methyltransferase</keyword>
<protein>
    <submittedName>
        <fullName evidence="4">16S RNA methylase</fullName>
    </submittedName>
</protein>
<gene>
    <name evidence="4" type="ORF">IV38_GL002063</name>
    <name evidence="5" type="ORF">IV40_GL001387</name>
</gene>
<dbReference type="EMBL" id="JQAZ01000004">
    <property type="protein sequence ID" value="KRN31392.1"/>
    <property type="molecule type" value="Genomic_DNA"/>
</dbReference>
<proteinExistence type="predicted"/>
<keyword evidence="2" id="KW-0808">Transferase</keyword>
<feature type="domain" description="Methyltransferase small" evidence="3">
    <location>
        <begin position="28"/>
        <end position="196"/>
    </location>
</feature>
<reference evidence="6 7" key="1">
    <citation type="journal article" date="2015" name="Genome Announc.">
        <title>Expanding the biotechnology potential of lactobacilli through comparative genomics of 213 strains and associated genera.</title>
        <authorList>
            <person name="Sun Z."/>
            <person name="Harris H.M."/>
            <person name="McCann A."/>
            <person name="Guo C."/>
            <person name="Argimon S."/>
            <person name="Zhang W."/>
            <person name="Yang X."/>
            <person name="Jeffery I.B."/>
            <person name="Cooney J.C."/>
            <person name="Kagawa T.F."/>
            <person name="Liu W."/>
            <person name="Song Y."/>
            <person name="Salvetti E."/>
            <person name="Wrobel A."/>
            <person name="Rasinkangas P."/>
            <person name="Parkhill J."/>
            <person name="Rea M.C."/>
            <person name="O'Sullivan O."/>
            <person name="Ritari J."/>
            <person name="Douillard F.P."/>
            <person name="Paul Ross R."/>
            <person name="Yang R."/>
            <person name="Briner A.E."/>
            <person name="Felis G.E."/>
            <person name="de Vos W.M."/>
            <person name="Barrangou R."/>
            <person name="Klaenhammer T.R."/>
            <person name="Caufield P.W."/>
            <person name="Cui Y."/>
            <person name="Zhang H."/>
            <person name="O'Toole P.W."/>
        </authorList>
    </citation>
    <scope>NUCLEOTIDE SEQUENCE [LARGE SCALE GENOMIC DNA]</scope>
    <source>
        <strain evidence="4 7">ATCC BAA-66</strain>
        <strain evidence="5 6">DSM 13344</strain>
    </source>
</reference>
<dbReference type="CDD" id="cd02440">
    <property type="entry name" value="AdoMet_MTases"/>
    <property type="match status" value="1"/>
</dbReference>
<dbReference type="InterPro" id="IPR007848">
    <property type="entry name" value="Small_mtfrase_dom"/>
</dbReference>
<evidence type="ECO:0000313" key="6">
    <source>
        <dbReference type="Proteomes" id="UP000051645"/>
    </source>
</evidence>
<dbReference type="AlphaFoldDB" id="A0A0R2FFR8"/>
<dbReference type="Gene3D" id="3.40.50.150">
    <property type="entry name" value="Vaccinia Virus protein VP39"/>
    <property type="match status" value="1"/>
</dbReference>
<dbReference type="Proteomes" id="UP000051751">
    <property type="component" value="Unassembled WGS sequence"/>
</dbReference>
<evidence type="ECO:0000256" key="2">
    <source>
        <dbReference type="ARBA" id="ARBA00022679"/>
    </source>
</evidence>
<evidence type="ECO:0000256" key="1">
    <source>
        <dbReference type="ARBA" id="ARBA00022603"/>
    </source>
</evidence>
<dbReference type="RefSeq" id="WP_057769645.1">
    <property type="nucleotide sequence ID" value="NZ_JQAT01000008.1"/>
</dbReference>
<dbReference type="PANTHER" id="PTHR47816">
    <property type="entry name" value="RIBOSOMAL RNA SMALL SUBUNIT METHYLTRANSFERASE C"/>
    <property type="match status" value="1"/>
</dbReference>
<dbReference type="PANTHER" id="PTHR47816:SF4">
    <property type="entry name" value="RIBOSOMAL RNA SMALL SUBUNIT METHYLTRANSFERASE C"/>
    <property type="match status" value="1"/>
</dbReference>
<dbReference type="InterPro" id="IPR029063">
    <property type="entry name" value="SAM-dependent_MTases_sf"/>
</dbReference>
<dbReference type="EMBL" id="JQAT01000008">
    <property type="protein sequence ID" value="KRN27411.1"/>
    <property type="molecule type" value="Genomic_DNA"/>
</dbReference>
<evidence type="ECO:0000313" key="5">
    <source>
        <dbReference type="EMBL" id="KRN31392.1"/>
    </source>
</evidence>
<dbReference type="GO" id="GO:0032259">
    <property type="term" value="P:methylation"/>
    <property type="evidence" value="ECO:0007669"/>
    <property type="project" value="UniProtKB-KW"/>
</dbReference>
<comment type="caution">
    <text evidence="4">The sequence shown here is derived from an EMBL/GenBank/DDBJ whole genome shotgun (WGS) entry which is preliminary data.</text>
</comment>
<evidence type="ECO:0000313" key="4">
    <source>
        <dbReference type="EMBL" id="KRN27411.1"/>
    </source>
</evidence>
<name>A0A0R2FFR8_9LACO</name>
<dbReference type="PATRIC" id="fig|81857.3.peg.2114"/>
<dbReference type="GO" id="GO:0008757">
    <property type="term" value="F:S-adenosylmethionine-dependent methyltransferase activity"/>
    <property type="evidence" value="ECO:0007669"/>
    <property type="project" value="InterPro"/>
</dbReference>
<dbReference type="OrthoDB" id="9764961at2"/>
<keyword evidence="6" id="KW-1185">Reference proteome</keyword>
<dbReference type="Proteomes" id="UP000051645">
    <property type="component" value="Unassembled WGS sequence"/>
</dbReference>
<sequence length="201" mass="22263">MTNYYFSAHPDVQHDEHEWNYTLLGEPMRFVTDNGVFSKHTVDYGTRVLLSTFNDADYAAGEFLDIGCGYGPIGLTLAKKAPERHVDMVDVNELALSLAQKSAKLNQIENVSIFVSDAYAQITKQYAAIWSNPPVRAGKEVVTEILTGAKDHLLPGGKLTIVLQKKQGAPSAKKTMQATYGNVKTLKKDKGYYILQSQYNA</sequence>
<organism evidence="4 7">
    <name type="scientific">Lactobacillus selangorensis</name>
    <dbReference type="NCBI Taxonomy" id="81857"/>
    <lineage>
        <taxon>Bacteria</taxon>
        <taxon>Bacillati</taxon>
        <taxon>Bacillota</taxon>
        <taxon>Bacilli</taxon>
        <taxon>Lactobacillales</taxon>
        <taxon>Lactobacillaceae</taxon>
        <taxon>Lactobacillus</taxon>
    </lineage>
</organism>
<evidence type="ECO:0000259" key="3">
    <source>
        <dbReference type="Pfam" id="PF05175"/>
    </source>
</evidence>
<dbReference type="Pfam" id="PF05175">
    <property type="entry name" value="MTS"/>
    <property type="match status" value="1"/>
</dbReference>
<accession>A0A0R2FFR8</accession>
<dbReference type="STRING" id="81857.IV38_GL002063"/>